<dbReference type="AlphaFoldDB" id="A0A8B8D5N0"/>
<organism evidence="4 5">
    <name type="scientific">Crassostrea virginica</name>
    <name type="common">Eastern oyster</name>
    <dbReference type="NCBI Taxonomy" id="6565"/>
    <lineage>
        <taxon>Eukaryota</taxon>
        <taxon>Metazoa</taxon>
        <taxon>Spiralia</taxon>
        <taxon>Lophotrochozoa</taxon>
        <taxon>Mollusca</taxon>
        <taxon>Bivalvia</taxon>
        <taxon>Autobranchia</taxon>
        <taxon>Pteriomorphia</taxon>
        <taxon>Ostreida</taxon>
        <taxon>Ostreoidea</taxon>
        <taxon>Ostreidae</taxon>
        <taxon>Crassostrea</taxon>
    </lineage>
</organism>
<proteinExistence type="inferred from homology"/>
<protein>
    <recommendedName>
        <fullName evidence="2">PrdX deacylase domain-containing protein 1</fullName>
    </recommendedName>
</protein>
<dbReference type="GeneID" id="111124271"/>
<dbReference type="Proteomes" id="UP000694844">
    <property type="component" value="Chromosome 3"/>
</dbReference>
<dbReference type="OrthoDB" id="424586at2759"/>
<feature type="non-terminal residue" evidence="5">
    <location>
        <position position="1"/>
    </location>
</feature>
<dbReference type="FunFam" id="3.90.960.10:FF:000005">
    <property type="entry name" value="Putative prolyl-tRNA synthetase"/>
    <property type="match status" value="1"/>
</dbReference>
<evidence type="ECO:0000313" key="4">
    <source>
        <dbReference type="Proteomes" id="UP000694844"/>
    </source>
</evidence>
<evidence type="ECO:0000259" key="3">
    <source>
        <dbReference type="Pfam" id="PF04073"/>
    </source>
</evidence>
<dbReference type="GO" id="GO:0002161">
    <property type="term" value="F:aminoacyl-tRNA deacylase activity"/>
    <property type="evidence" value="ECO:0007669"/>
    <property type="project" value="InterPro"/>
</dbReference>
<keyword evidence="4" id="KW-1185">Reference proteome</keyword>
<dbReference type="Pfam" id="PF04073">
    <property type="entry name" value="tRNA_edit"/>
    <property type="match status" value="1"/>
</dbReference>
<comment type="similarity">
    <text evidence="1">Belongs to the PRORSD1 family.</text>
</comment>
<dbReference type="PANTHER" id="PTHR31423">
    <property type="entry name" value="YBAK DOMAIN-CONTAINING PROTEIN"/>
    <property type="match status" value="1"/>
</dbReference>
<evidence type="ECO:0000313" key="5">
    <source>
        <dbReference type="RefSeq" id="XP_022322834.1"/>
    </source>
</evidence>
<dbReference type="Gene3D" id="3.90.960.10">
    <property type="entry name" value="YbaK/aminoacyl-tRNA synthetase-associated domain"/>
    <property type="match status" value="1"/>
</dbReference>
<sequence>TLIGQGNPDKLGVHVIPVDCAVIKIYEEYFTATRPMSSAKLGKDELLSKLAEWNIQTETLEHPQVFTVEQALPHLENTQGKFAKNLFLKDKKKRLYLFCAPHDADVKLNDLAKMVGATGGLRFADSTVLEDKLGIQEGSVTVFGIINDTDNEVRLVLDQRLLDETYTKLWFHPMVNSATTSISPTDLKSFIDKTNHEPLIVNIS</sequence>
<evidence type="ECO:0000256" key="2">
    <source>
        <dbReference type="ARBA" id="ARBA00031612"/>
    </source>
</evidence>
<dbReference type="CDD" id="cd04335">
    <property type="entry name" value="PrdX_deacylase"/>
    <property type="match status" value="1"/>
</dbReference>
<dbReference type="InterPro" id="IPR040285">
    <property type="entry name" value="ProX/PRXD1"/>
</dbReference>
<dbReference type="KEGG" id="cvn:111124271"/>
<evidence type="ECO:0000256" key="1">
    <source>
        <dbReference type="ARBA" id="ARBA00010201"/>
    </source>
</evidence>
<dbReference type="RefSeq" id="XP_022322834.1">
    <property type="nucleotide sequence ID" value="XM_022467126.1"/>
</dbReference>
<feature type="domain" description="YbaK/aminoacyl-tRNA synthetase-associated" evidence="3">
    <location>
        <begin position="62"/>
        <end position="189"/>
    </location>
</feature>
<dbReference type="InterPro" id="IPR036754">
    <property type="entry name" value="YbaK/aa-tRNA-synt-asso_dom_sf"/>
</dbReference>
<dbReference type="InterPro" id="IPR007214">
    <property type="entry name" value="YbaK/aa-tRNA-synth-assoc-dom"/>
</dbReference>
<dbReference type="SUPFAM" id="SSF55826">
    <property type="entry name" value="YbaK/ProRS associated domain"/>
    <property type="match status" value="1"/>
</dbReference>
<accession>A0A8B8D5N0</accession>
<gene>
    <name evidence="5" type="primary">LOC111124271</name>
</gene>
<name>A0A8B8D5N0_CRAVI</name>
<dbReference type="PANTHER" id="PTHR31423:SF3">
    <property type="entry name" value="PROLYL-TRNA SYNTHETASE ASSOCIATED DOMAIN-CONTAINING PROTEIN 1-RELATED"/>
    <property type="match status" value="1"/>
</dbReference>
<reference evidence="5" key="1">
    <citation type="submission" date="2025-08" db="UniProtKB">
        <authorList>
            <consortium name="RefSeq"/>
        </authorList>
    </citation>
    <scope>IDENTIFICATION</scope>
    <source>
        <tissue evidence="5">Whole sample</tissue>
    </source>
</reference>